<evidence type="ECO:0000313" key="2">
    <source>
        <dbReference type="Proteomes" id="UP000216300"/>
    </source>
</evidence>
<evidence type="ECO:0000313" key="1">
    <source>
        <dbReference type="EMBL" id="OYN90228.1"/>
    </source>
</evidence>
<gene>
    <name evidence="1" type="ORF">CGZ91_08655</name>
</gene>
<dbReference type="InterPro" id="IPR029063">
    <property type="entry name" value="SAM-dependent_MTases_sf"/>
</dbReference>
<accession>A0A255EFB1</accession>
<keyword evidence="2" id="KW-1185">Reference proteome</keyword>
<sequence>MLPTAQAIGLEPSDAMRSLAIGRLAVRPDWRDRVTVRPEGALTAPLPDHLSGVIMLGVFGHFAPSERTDLVTRLATRLPADAAILLDLQLPEYPTEVPRYPFADTHLGALRYRGFAEGTPAGGETMRWQMTYQTLDGEAVIEQQTTETKFHHPSHQQVREHMRAHGFALSRLPETTYWLARRTG</sequence>
<organism evidence="1 2">
    <name type="scientific">Parenemella sanctibonifatiensis</name>
    <dbReference type="NCBI Taxonomy" id="2016505"/>
    <lineage>
        <taxon>Bacteria</taxon>
        <taxon>Bacillati</taxon>
        <taxon>Actinomycetota</taxon>
        <taxon>Actinomycetes</taxon>
        <taxon>Propionibacteriales</taxon>
        <taxon>Propionibacteriaceae</taxon>
        <taxon>Parenemella</taxon>
    </lineage>
</organism>
<proteinExistence type="predicted"/>
<dbReference type="Proteomes" id="UP000216300">
    <property type="component" value="Unassembled WGS sequence"/>
</dbReference>
<dbReference type="AlphaFoldDB" id="A0A255EFB1"/>
<dbReference type="GO" id="GO:0032259">
    <property type="term" value="P:methylation"/>
    <property type="evidence" value="ECO:0007669"/>
    <property type="project" value="UniProtKB-KW"/>
</dbReference>
<dbReference type="Gene3D" id="3.40.50.150">
    <property type="entry name" value="Vaccinia Virus protein VP39"/>
    <property type="match status" value="1"/>
</dbReference>
<reference evidence="1 2" key="1">
    <citation type="submission" date="2017-07" db="EMBL/GenBank/DDBJ databases">
        <title>Draft whole genome sequences of clinical Proprionibacteriaceae strains.</title>
        <authorList>
            <person name="Bernier A.-M."/>
            <person name="Bernard K."/>
            <person name="Domingo M.-C."/>
        </authorList>
    </citation>
    <scope>NUCLEOTIDE SEQUENCE [LARGE SCALE GENOMIC DNA]</scope>
    <source>
        <strain evidence="1 2">NML 150081</strain>
    </source>
</reference>
<dbReference type="SUPFAM" id="SSF53335">
    <property type="entry name" value="S-adenosyl-L-methionine-dependent methyltransferases"/>
    <property type="match status" value="1"/>
</dbReference>
<protein>
    <submittedName>
        <fullName evidence="1">Methyltransferase</fullName>
    </submittedName>
</protein>
<dbReference type="GO" id="GO:0008168">
    <property type="term" value="F:methyltransferase activity"/>
    <property type="evidence" value="ECO:0007669"/>
    <property type="project" value="UniProtKB-KW"/>
</dbReference>
<name>A0A255EFB1_9ACTN</name>
<keyword evidence="1" id="KW-0808">Transferase</keyword>
<dbReference type="EMBL" id="NMVJ01000007">
    <property type="protein sequence ID" value="OYN90228.1"/>
    <property type="molecule type" value="Genomic_DNA"/>
</dbReference>
<comment type="caution">
    <text evidence="1">The sequence shown here is derived from an EMBL/GenBank/DDBJ whole genome shotgun (WGS) entry which is preliminary data.</text>
</comment>
<dbReference type="RefSeq" id="WP_094454333.1">
    <property type="nucleotide sequence ID" value="NZ_NMVJ01000007.1"/>
</dbReference>
<keyword evidence="1" id="KW-0489">Methyltransferase</keyword>